<evidence type="ECO:0000256" key="2">
    <source>
        <dbReference type="ARBA" id="ARBA00004922"/>
    </source>
</evidence>
<dbReference type="InterPro" id="IPR027005">
    <property type="entry name" value="PMT-like"/>
</dbReference>
<dbReference type="PANTHER" id="PTHR10050">
    <property type="entry name" value="DOLICHYL-PHOSPHATE-MANNOSE--PROTEIN MANNOSYLTRANSFERASE"/>
    <property type="match status" value="1"/>
</dbReference>
<evidence type="ECO:0000256" key="5">
    <source>
        <dbReference type="ARBA" id="ARBA00022676"/>
    </source>
</evidence>
<evidence type="ECO:0000256" key="6">
    <source>
        <dbReference type="ARBA" id="ARBA00022679"/>
    </source>
</evidence>
<evidence type="ECO:0000256" key="11">
    <source>
        <dbReference type="ARBA" id="ARBA00023136"/>
    </source>
</evidence>
<evidence type="ECO:0000256" key="15">
    <source>
        <dbReference type="SAM" id="MobiDB-lite"/>
    </source>
</evidence>
<dbReference type="Pfam" id="PF02815">
    <property type="entry name" value="MIR"/>
    <property type="match status" value="1"/>
</dbReference>
<dbReference type="Pfam" id="PF16192">
    <property type="entry name" value="PMT_4TMC"/>
    <property type="match status" value="1"/>
</dbReference>
<evidence type="ECO:0000256" key="9">
    <source>
        <dbReference type="ARBA" id="ARBA00022824"/>
    </source>
</evidence>
<dbReference type="InterPro" id="IPR003342">
    <property type="entry name" value="ArnT-like_N"/>
</dbReference>
<gene>
    <name evidence="17" type="ORF">DAEQUDRAFT_125764</name>
</gene>
<dbReference type="GO" id="GO:0005789">
    <property type="term" value="C:endoplasmic reticulum membrane"/>
    <property type="evidence" value="ECO:0007669"/>
    <property type="project" value="UniProtKB-SubCell"/>
</dbReference>
<feature type="compositionally biased region" description="Basic and acidic residues" evidence="15">
    <location>
        <begin position="41"/>
        <end position="58"/>
    </location>
</feature>
<evidence type="ECO:0000256" key="1">
    <source>
        <dbReference type="ARBA" id="ARBA00004477"/>
    </source>
</evidence>
<evidence type="ECO:0000256" key="10">
    <source>
        <dbReference type="ARBA" id="ARBA00022989"/>
    </source>
</evidence>
<comment type="similarity">
    <text evidence="3 14">Belongs to the glycosyltransferase 39 family.</text>
</comment>
<dbReference type="Gene3D" id="2.80.10.50">
    <property type="match status" value="1"/>
</dbReference>
<dbReference type="Pfam" id="PF02366">
    <property type="entry name" value="PMT"/>
    <property type="match status" value="1"/>
</dbReference>
<feature type="transmembrane region" description="Helical" evidence="14">
    <location>
        <begin position="296"/>
        <end position="329"/>
    </location>
</feature>
<keyword evidence="5 14" id="KW-0328">Glycosyltransferase</keyword>
<dbReference type="STRING" id="1314783.A0A165RZE1"/>
<dbReference type="Proteomes" id="UP000076727">
    <property type="component" value="Unassembled WGS sequence"/>
</dbReference>
<protein>
    <recommendedName>
        <fullName evidence="4 14">Dolichyl-phosphate-mannose--protein mannosyltransferase</fullName>
        <ecNumber evidence="4 14">2.4.1.109</ecNumber>
    </recommendedName>
</protein>
<feature type="transmembrane region" description="Helical" evidence="14">
    <location>
        <begin position="213"/>
        <end position="233"/>
    </location>
</feature>
<dbReference type="UniPathway" id="UPA00378"/>
<evidence type="ECO:0000256" key="4">
    <source>
        <dbReference type="ARBA" id="ARBA00012839"/>
    </source>
</evidence>
<keyword evidence="9 14" id="KW-0256">Endoplasmic reticulum</keyword>
<feature type="domain" description="MIR" evidence="16">
    <location>
        <begin position="536"/>
        <end position="594"/>
    </location>
</feature>
<dbReference type="FunFam" id="2.80.10.50:FF:000012">
    <property type="entry name" value="Protein O-mannosyl-transferase 1"/>
    <property type="match status" value="1"/>
</dbReference>
<feature type="transmembrane region" description="Helical" evidence="14">
    <location>
        <begin position="350"/>
        <end position="369"/>
    </location>
</feature>
<feature type="compositionally biased region" description="Polar residues" evidence="15">
    <location>
        <begin position="30"/>
        <end position="40"/>
    </location>
</feature>
<feature type="domain" description="MIR" evidence="16">
    <location>
        <begin position="469"/>
        <end position="525"/>
    </location>
</feature>
<dbReference type="InterPro" id="IPR036300">
    <property type="entry name" value="MIR_dom_sf"/>
</dbReference>
<feature type="transmembrane region" description="Helical" evidence="14">
    <location>
        <begin position="788"/>
        <end position="805"/>
    </location>
</feature>
<comment type="pathway">
    <text evidence="2 14">Protein modification; protein glycosylation.</text>
</comment>
<dbReference type="CDD" id="cd23284">
    <property type="entry name" value="beta-trefoil_MIR_PMT2-like"/>
    <property type="match status" value="1"/>
</dbReference>
<dbReference type="AlphaFoldDB" id="A0A165RZE1"/>
<keyword evidence="10 14" id="KW-1133">Transmembrane helix</keyword>
<comment type="function">
    <text evidence="14">Transfers mannose from Dol-P-mannose to Ser or Thr residues on proteins.</text>
</comment>
<feature type="domain" description="MIR" evidence="16">
    <location>
        <begin position="403"/>
        <end position="457"/>
    </location>
</feature>
<reference evidence="17 18" key="1">
    <citation type="journal article" date="2016" name="Mol. Biol. Evol.">
        <title>Comparative Genomics of Early-Diverging Mushroom-Forming Fungi Provides Insights into the Origins of Lignocellulose Decay Capabilities.</title>
        <authorList>
            <person name="Nagy L.G."/>
            <person name="Riley R."/>
            <person name="Tritt A."/>
            <person name="Adam C."/>
            <person name="Daum C."/>
            <person name="Floudas D."/>
            <person name="Sun H."/>
            <person name="Yadav J.S."/>
            <person name="Pangilinan J."/>
            <person name="Larsson K.H."/>
            <person name="Matsuura K."/>
            <person name="Barry K."/>
            <person name="Labutti K."/>
            <person name="Kuo R."/>
            <person name="Ohm R.A."/>
            <person name="Bhattacharya S.S."/>
            <person name="Shirouzu T."/>
            <person name="Yoshinaga Y."/>
            <person name="Martin F.M."/>
            <person name="Grigoriev I.V."/>
            <person name="Hibbett D.S."/>
        </authorList>
    </citation>
    <scope>NUCLEOTIDE SEQUENCE [LARGE SCALE GENOMIC DNA]</scope>
    <source>
        <strain evidence="17 18">L-15889</strain>
    </source>
</reference>
<dbReference type="InterPro" id="IPR032421">
    <property type="entry name" value="PMT_4TMC"/>
</dbReference>
<comment type="caution">
    <text evidence="14">Lacks conserved residue(s) required for the propagation of feature annotation.</text>
</comment>
<comment type="subcellular location">
    <subcellularLocation>
        <location evidence="1 14">Endoplasmic reticulum membrane</location>
        <topology evidence="1 14">Multi-pass membrane protein</topology>
    </subcellularLocation>
</comment>
<keyword evidence="11 14" id="KW-0472">Membrane</keyword>
<evidence type="ECO:0000256" key="13">
    <source>
        <dbReference type="ARBA" id="ARBA00045102"/>
    </source>
</evidence>
<accession>A0A165RZE1</accession>
<comment type="catalytic activity">
    <reaction evidence="13 14">
        <text>a di-trans,poly-cis-dolichyl beta-D-mannosyl phosphate + L-seryl-[protein] = 3-O-(alpha-D-mannosyl)-L-seryl-[protein] + a di-trans,poly-cis-dolichyl phosphate + H(+)</text>
        <dbReference type="Rhea" id="RHEA:17377"/>
        <dbReference type="Rhea" id="RHEA-COMP:9863"/>
        <dbReference type="Rhea" id="RHEA-COMP:13546"/>
        <dbReference type="Rhea" id="RHEA-COMP:19498"/>
        <dbReference type="Rhea" id="RHEA-COMP:19501"/>
        <dbReference type="ChEBI" id="CHEBI:15378"/>
        <dbReference type="ChEBI" id="CHEBI:29999"/>
        <dbReference type="ChEBI" id="CHEBI:57683"/>
        <dbReference type="ChEBI" id="CHEBI:58211"/>
        <dbReference type="ChEBI" id="CHEBI:137321"/>
        <dbReference type="EC" id="2.4.1.109"/>
    </reaction>
</comment>
<evidence type="ECO:0000256" key="14">
    <source>
        <dbReference type="RuleBase" id="RU367007"/>
    </source>
</evidence>
<keyword evidence="8" id="KW-0677">Repeat</keyword>
<evidence type="ECO:0000256" key="12">
    <source>
        <dbReference type="ARBA" id="ARBA00045085"/>
    </source>
</evidence>
<dbReference type="PANTHER" id="PTHR10050:SF46">
    <property type="entry name" value="PROTEIN O-MANNOSYL-TRANSFERASE 2"/>
    <property type="match status" value="1"/>
</dbReference>
<dbReference type="GO" id="GO:0004169">
    <property type="term" value="F:dolichyl-phosphate-mannose-protein mannosyltransferase activity"/>
    <property type="evidence" value="ECO:0007669"/>
    <property type="project" value="UniProtKB-UniRule"/>
</dbReference>
<name>A0A165RZE1_9APHY</name>
<evidence type="ECO:0000256" key="7">
    <source>
        <dbReference type="ARBA" id="ARBA00022692"/>
    </source>
</evidence>
<keyword evidence="6 14" id="KW-0808">Transferase</keyword>
<sequence>MRPSQVVIHVGTPPEQSPRSSSDFEEISYPVNQSPSWSTRSAREEELPLHYMSEETARRRVLRGPGGNGPPREPSQVSEKEYEIYDDEGKDVYSKMKDLRSPLGSGRLRRPPPPPPTTVSEFIQQNLEHIPPIVYTLLSCWTRFHRIGHSPLVIWDEAHFGKFGSFYLKRQFYFDVHPPLGKMLVALAGLLSGYNGHFDFTSGATYPDDVPYVAMRVMLATFGVALVPLAWYTAVELGMSWRACHLATIMVLLDVGWLCISRFILLDSMLLFFTFTTVFCLAKFHNQQYQSFSFDWWLWLAMTGVSIGCVTSVKWVGMFVTALVGLYTIEDLWEKFGDLRMSTREQMRHWGARVTCLITLPLLLYMMFFKIHFMILSHSGPDDAKMSSLFQANLIGNTFSENPLEIAIGSKITLKNMGWAGGLLHSHVQTYPSGSSQQQVTCYHYKDENNDWIILPRWDEAPYDSDGPIRFLADGDVIRFQHVPTKRNLHSHPIPAPVSKLNNEVSGYGDDKIGDFQDYWVVEVVDDLRRGSKAHVDKIHSLTTRLRLRHQHMGCYLRAGNEILPQWGFKQIEVSCDKEDNPSDIYTYWNVETHINERLPPGNAKFYKTSFIRDFWHLNVAMMTTNNALIPDPDKEDILASKPLDWPFLRLGLRMCGWGANQAKFYLLGTPVIWWGSTLSLFVAVGALGVYLTRKQRKYVDMEPREWDHMIYVGKVAVIGWALHYGMSSSSCYRTAYIDPCIVPFLIMGRVTYLHHYLPTLYFAVLTTAHVFDHFVFTARWLSERTKWIVFGVVVATVFGTFWWFRGVAFGIDGPINEHWGLKWRSTWNMYEE</sequence>
<comment type="catalytic activity">
    <reaction evidence="12 14">
        <text>a di-trans,poly-cis-dolichyl beta-D-mannosyl phosphate + L-threonyl-[protein] = 3-O-(alpha-D-mannosyl)-L-threonyl-[protein] + a di-trans,poly-cis-dolichyl phosphate + H(+)</text>
        <dbReference type="Rhea" id="RHEA:53396"/>
        <dbReference type="Rhea" id="RHEA-COMP:11060"/>
        <dbReference type="Rhea" id="RHEA-COMP:13547"/>
        <dbReference type="Rhea" id="RHEA-COMP:19498"/>
        <dbReference type="Rhea" id="RHEA-COMP:19501"/>
        <dbReference type="ChEBI" id="CHEBI:15378"/>
        <dbReference type="ChEBI" id="CHEBI:30013"/>
        <dbReference type="ChEBI" id="CHEBI:57683"/>
        <dbReference type="ChEBI" id="CHEBI:58211"/>
        <dbReference type="ChEBI" id="CHEBI:137323"/>
        <dbReference type="EC" id="2.4.1.109"/>
    </reaction>
</comment>
<keyword evidence="18" id="KW-1185">Reference proteome</keyword>
<keyword evidence="7 14" id="KW-0812">Transmembrane</keyword>
<evidence type="ECO:0000256" key="8">
    <source>
        <dbReference type="ARBA" id="ARBA00022737"/>
    </source>
</evidence>
<dbReference type="InterPro" id="IPR016093">
    <property type="entry name" value="MIR_motif"/>
</dbReference>
<dbReference type="SUPFAM" id="SSF82109">
    <property type="entry name" value="MIR domain"/>
    <property type="match status" value="1"/>
</dbReference>
<dbReference type="PROSITE" id="PS50919">
    <property type="entry name" value="MIR"/>
    <property type="match status" value="3"/>
</dbReference>
<proteinExistence type="inferred from homology"/>
<evidence type="ECO:0000259" key="16">
    <source>
        <dbReference type="PROSITE" id="PS50919"/>
    </source>
</evidence>
<dbReference type="SMART" id="SM00472">
    <property type="entry name" value="MIR"/>
    <property type="match status" value="3"/>
</dbReference>
<evidence type="ECO:0000256" key="3">
    <source>
        <dbReference type="ARBA" id="ARBA00007222"/>
    </source>
</evidence>
<dbReference type="EC" id="2.4.1.109" evidence="4 14"/>
<dbReference type="EMBL" id="KV429046">
    <property type="protein sequence ID" value="KZT71340.1"/>
    <property type="molecule type" value="Genomic_DNA"/>
</dbReference>
<feature type="transmembrane region" description="Helical" evidence="14">
    <location>
        <begin position="264"/>
        <end position="284"/>
    </location>
</feature>
<evidence type="ECO:0000313" key="17">
    <source>
        <dbReference type="EMBL" id="KZT71340.1"/>
    </source>
</evidence>
<organism evidence="17 18">
    <name type="scientific">Daedalea quercina L-15889</name>
    <dbReference type="NCBI Taxonomy" id="1314783"/>
    <lineage>
        <taxon>Eukaryota</taxon>
        <taxon>Fungi</taxon>
        <taxon>Dikarya</taxon>
        <taxon>Basidiomycota</taxon>
        <taxon>Agaricomycotina</taxon>
        <taxon>Agaricomycetes</taxon>
        <taxon>Polyporales</taxon>
        <taxon>Fomitopsis</taxon>
    </lineage>
</organism>
<feature type="region of interest" description="Disordered" evidence="15">
    <location>
        <begin position="1"/>
        <end position="81"/>
    </location>
</feature>
<evidence type="ECO:0000313" key="18">
    <source>
        <dbReference type="Proteomes" id="UP000076727"/>
    </source>
</evidence>
<dbReference type="OrthoDB" id="292747at2759"/>
<feature type="transmembrane region" description="Helical" evidence="14">
    <location>
        <begin position="672"/>
        <end position="692"/>
    </location>
</feature>